<dbReference type="PANTHER" id="PTHR38442">
    <property type="entry name" value="INNER MEMBRANE PROTEIN-RELATED"/>
    <property type="match status" value="1"/>
</dbReference>
<dbReference type="EMBL" id="FQVN01000001">
    <property type="protein sequence ID" value="SHE51129.1"/>
    <property type="molecule type" value="Genomic_DNA"/>
</dbReference>
<dbReference type="AlphaFoldDB" id="A0A1M4U2X4"/>
<dbReference type="GO" id="GO:0005886">
    <property type="term" value="C:plasma membrane"/>
    <property type="evidence" value="ECO:0007669"/>
    <property type="project" value="TreeGrafter"/>
</dbReference>
<dbReference type="RefSeq" id="WP_083959225.1">
    <property type="nucleotide sequence ID" value="NZ_FQVN01000001.1"/>
</dbReference>
<sequence length="402" mass="44325">MKAVATGFLLVASVVYAVARWQESAGAAAWVGYLRAAAEAGMVGALADWFAVTALFKRPLGLPIPHTAIIPTRKDALGQSLGDFVGANFLSEQVVRDKLRRAGVARRLGAWLARPEHAERVTSELATAVRGVVAVLRDEDVQAVLEHAIVRKLVDQPWGPPLGRVLGQVIADGKHHRLVDLLCDQAYEWVRDNHESVLRVVSDRAPSWSPRFVGELVGDKVYTEVLSFAWAVKTDQSHPMRQALDKFLVEFTDNLQHDPETMARAEQVKQQVLEHPEVRDLVGSAWGTVKRMILDAAEDPSSELRRRARDGLLSLGGRLESDPALREKLDGWLEGAAAYLVTNYRAEITTLITDTVERWDAAETSQKIELQVGRDLQFIRINGTVVGALAGLLIHTLSQLLL</sequence>
<dbReference type="InterPro" id="IPR007383">
    <property type="entry name" value="DUF445"/>
</dbReference>
<dbReference type="PANTHER" id="PTHR38442:SF1">
    <property type="entry name" value="INNER MEMBRANE PROTEIN"/>
    <property type="match status" value="1"/>
</dbReference>
<reference evidence="1 2" key="1">
    <citation type="submission" date="2016-11" db="EMBL/GenBank/DDBJ databases">
        <authorList>
            <person name="Jaros S."/>
            <person name="Januszkiewicz K."/>
            <person name="Wedrychowicz H."/>
        </authorList>
    </citation>
    <scope>NUCLEOTIDE SEQUENCE [LARGE SCALE GENOMIC DNA]</scope>
    <source>
        <strain evidence="1 2">DSM 44523</strain>
    </source>
</reference>
<organism evidence="1 2">
    <name type="scientific">Streptoalloteichus hindustanus</name>
    <dbReference type="NCBI Taxonomy" id="2017"/>
    <lineage>
        <taxon>Bacteria</taxon>
        <taxon>Bacillati</taxon>
        <taxon>Actinomycetota</taxon>
        <taxon>Actinomycetes</taxon>
        <taxon>Pseudonocardiales</taxon>
        <taxon>Pseudonocardiaceae</taxon>
        <taxon>Streptoalloteichus</taxon>
    </lineage>
</organism>
<dbReference type="Pfam" id="PF04286">
    <property type="entry name" value="DUF445"/>
    <property type="match status" value="1"/>
</dbReference>
<protein>
    <submittedName>
        <fullName evidence="1">Uncharacterized membrane-anchored protein YjiN, DUF445 family</fullName>
    </submittedName>
</protein>
<gene>
    <name evidence="1" type="ORF">SAMN05444320_101280</name>
</gene>
<dbReference type="Proteomes" id="UP000184501">
    <property type="component" value="Unassembled WGS sequence"/>
</dbReference>
<dbReference type="STRING" id="2017.SAMN05444320_101280"/>
<keyword evidence="2" id="KW-1185">Reference proteome</keyword>
<name>A0A1M4U2X4_STRHI</name>
<dbReference type="OrthoDB" id="9769590at2"/>
<evidence type="ECO:0000313" key="2">
    <source>
        <dbReference type="Proteomes" id="UP000184501"/>
    </source>
</evidence>
<evidence type="ECO:0000313" key="1">
    <source>
        <dbReference type="EMBL" id="SHE51129.1"/>
    </source>
</evidence>
<accession>A0A1M4U2X4</accession>
<proteinExistence type="predicted"/>